<dbReference type="AlphaFoldDB" id="A0A2T7NGA1"/>
<reference evidence="2 3" key="1">
    <citation type="submission" date="2018-04" db="EMBL/GenBank/DDBJ databases">
        <title>The genome of golden apple snail Pomacea canaliculata provides insight into stress tolerance and invasive adaptation.</title>
        <authorList>
            <person name="Liu C."/>
            <person name="Liu B."/>
            <person name="Ren Y."/>
            <person name="Zhang Y."/>
            <person name="Wang H."/>
            <person name="Li S."/>
            <person name="Jiang F."/>
            <person name="Yin L."/>
            <person name="Zhang G."/>
            <person name="Qian W."/>
            <person name="Fan W."/>
        </authorList>
    </citation>
    <scope>NUCLEOTIDE SEQUENCE [LARGE SCALE GENOMIC DNA]</scope>
    <source>
        <strain evidence="2">SZHN2017</strain>
        <tissue evidence="2">Muscle</tissue>
    </source>
</reference>
<accession>A0A2T7NGA1</accession>
<evidence type="ECO:0000313" key="3">
    <source>
        <dbReference type="Proteomes" id="UP000245119"/>
    </source>
</evidence>
<protein>
    <submittedName>
        <fullName evidence="2">Uncharacterized protein</fullName>
    </submittedName>
</protein>
<dbReference type="EMBL" id="PZQS01000013">
    <property type="protein sequence ID" value="PVD20186.1"/>
    <property type="molecule type" value="Genomic_DNA"/>
</dbReference>
<evidence type="ECO:0000256" key="1">
    <source>
        <dbReference type="SAM" id="MobiDB-lite"/>
    </source>
</evidence>
<evidence type="ECO:0000313" key="2">
    <source>
        <dbReference type="EMBL" id="PVD20186.1"/>
    </source>
</evidence>
<name>A0A2T7NGA1_POMCA</name>
<proteinExistence type="predicted"/>
<keyword evidence="3" id="KW-1185">Reference proteome</keyword>
<feature type="region of interest" description="Disordered" evidence="1">
    <location>
        <begin position="1"/>
        <end position="56"/>
    </location>
</feature>
<feature type="compositionally biased region" description="Basic and acidic residues" evidence="1">
    <location>
        <begin position="23"/>
        <end position="36"/>
    </location>
</feature>
<gene>
    <name evidence="2" type="ORF">C0Q70_20682</name>
</gene>
<dbReference type="Proteomes" id="UP000245119">
    <property type="component" value="Linkage Group LG13"/>
</dbReference>
<comment type="caution">
    <text evidence="2">The sequence shown here is derived from an EMBL/GenBank/DDBJ whole genome shotgun (WGS) entry which is preliminary data.</text>
</comment>
<sequence length="83" mass="8855">MSQRETDSPTELLEGSDVTGRSRTKEERGVASRPKAESSAPENVAGGGSKWSAGFPRRQSGMKYSLVAISPAAIKLTFRAISQ</sequence>
<organism evidence="2 3">
    <name type="scientific">Pomacea canaliculata</name>
    <name type="common">Golden apple snail</name>
    <dbReference type="NCBI Taxonomy" id="400727"/>
    <lineage>
        <taxon>Eukaryota</taxon>
        <taxon>Metazoa</taxon>
        <taxon>Spiralia</taxon>
        <taxon>Lophotrochozoa</taxon>
        <taxon>Mollusca</taxon>
        <taxon>Gastropoda</taxon>
        <taxon>Caenogastropoda</taxon>
        <taxon>Architaenioglossa</taxon>
        <taxon>Ampullarioidea</taxon>
        <taxon>Ampullariidae</taxon>
        <taxon>Pomacea</taxon>
    </lineage>
</organism>